<dbReference type="SUPFAM" id="SSF50494">
    <property type="entry name" value="Trypsin-like serine proteases"/>
    <property type="match status" value="1"/>
</dbReference>
<accession>A0A182QDG8</accession>
<dbReference type="EnsemblMetazoa" id="AFAF007970-RA">
    <property type="protein sequence ID" value="AFAF007970-PA"/>
    <property type="gene ID" value="AFAF007970"/>
</dbReference>
<dbReference type="InterPro" id="IPR001314">
    <property type="entry name" value="Peptidase_S1A"/>
</dbReference>
<evidence type="ECO:0000259" key="5">
    <source>
        <dbReference type="PROSITE" id="PS50240"/>
    </source>
</evidence>
<dbReference type="PRINTS" id="PR00722">
    <property type="entry name" value="CHYMOTRYPSIN"/>
</dbReference>
<dbReference type="Proteomes" id="UP000075886">
    <property type="component" value="Unassembled WGS sequence"/>
</dbReference>
<reference evidence="6" key="2">
    <citation type="submission" date="2020-05" db="UniProtKB">
        <authorList>
            <consortium name="EnsemblMetazoa"/>
        </authorList>
    </citation>
    <scope>IDENTIFICATION</scope>
    <source>
        <strain evidence="6">FAR1</strain>
    </source>
</reference>
<dbReference type="InterPro" id="IPR018114">
    <property type="entry name" value="TRYPSIN_HIS"/>
</dbReference>
<evidence type="ECO:0000256" key="3">
    <source>
        <dbReference type="RuleBase" id="RU363034"/>
    </source>
</evidence>
<dbReference type="AlphaFoldDB" id="A0A182QDG8"/>
<reference evidence="7" key="1">
    <citation type="submission" date="2014-01" db="EMBL/GenBank/DDBJ databases">
        <title>The Genome Sequence of Anopheles farauti FAR1 (V2).</title>
        <authorList>
            <consortium name="The Broad Institute Genomics Platform"/>
            <person name="Neafsey D.E."/>
            <person name="Besansky N."/>
            <person name="Howell P."/>
            <person name="Walton C."/>
            <person name="Young S.K."/>
            <person name="Zeng Q."/>
            <person name="Gargeya S."/>
            <person name="Fitzgerald M."/>
            <person name="Haas B."/>
            <person name="Abouelleil A."/>
            <person name="Allen A.W."/>
            <person name="Alvarado L."/>
            <person name="Arachchi H.M."/>
            <person name="Berlin A.M."/>
            <person name="Chapman S.B."/>
            <person name="Gainer-Dewar J."/>
            <person name="Goldberg J."/>
            <person name="Griggs A."/>
            <person name="Gujja S."/>
            <person name="Hansen M."/>
            <person name="Howarth C."/>
            <person name="Imamovic A."/>
            <person name="Ireland A."/>
            <person name="Larimer J."/>
            <person name="McCowan C."/>
            <person name="Murphy C."/>
            <person name="Pearson M."/>
            <person name="Poon T.W."/>
            <person name="Priest M."/>
            <person name="Roberts A."/>
            <person name="Saif S."/>
            <person name="Shea T."/>
            <person name="Sisk P."/>
            <person name="Sykes S."/>
            <person name="Wortman J."/>
            <person name="Nusbaum C."/>
            <person name="Birren B."/>
        </authorList>
    </citation>
    <scope>NUCLEOTIDE SEQUENCE [LARGE SCALE GENOMIC DNA]</scope>
    <source>
        <strain evidence="7">FAR1</strain>
    </source>
</reference>
<evidence type="ECO:0000256" key="1">
    <source>
        <dbReference type="ARBA" id="ARBA00023157"/>
    </source>
</evidence>
<name>A0A182QDG8_9DIPT</name>
<keyword evidence="4" id="KW-0732">Signal</keyword>
<keyword evidence="1" id="KW-1015">Disulfide bond</keyword>
<dbReference type="GO" id="GO:0006508">
    <property type="term" value="P:proteolysis"/>
    <property type="evidence" value="ECO:0007669"/>
    <property type="project" value="UniProtKB-KW"/>
</dbReference>
<dbReference type="EMBL" id="AXCN02000419">
    <property type="status" value="NOT_ANNOTATED_CDS"/>
    <property type="molecule type" value="Genomic_DNA"/>
</dbReference>
<keyword evidence="3" id="KW-0720">Serine protease</keyword>
<keyword evidence="3" id="KW-0378">Hydrolase</keyword>
<dbReference type="Gene3D" id="2.40.10.10">
    <property type="entry name" value="Trypsin-like serine proteases"/>
    <property type="match status" value="2"/>
</dbReference>
<dbReference type="CDD" id="cd00190">
    <property type="entry name" value="Tryp_SPc"/>
    <property type="match status" value="1"/>
</dbReference>
<dbReference type="InterPro" id="IPR009003">
    <property type="entry name" value="Peptidase_S1_PA"/>
</dbReference>
<dbReference type="PROSITE" id="PS00134">
    <property type="entry name" value="TRYPSIN_HIS"/>
    <property type="match status" value="1"/>
</dbReference>
<dbReference type="InterPro" id="IPR001254">
    <property type="entry name" value="Trypsin_dom"/>
</dbReference>
<evidence type="ECO:0000256" key="4">
    <source>
        <dbReference type="SAM" id="SignalP"/>
    </source>
</evidence>
<protein>
    <recommendedName>
        <fullName evidence="5">Peptidase S1 domain-containing protein</fullName>
    </recommendedName>
</protein>
<sequence>MFSLSVASACVRVVQCLVVSLLVLCVTSGTSSPVQTRSRSKPPAAIGMFWTTIRNASVSTSASAAFLSAASTTVYRPTLVVDRATLSKVAGGSIAKNEQFPHLVAILLAFADGSETLCGGSILADRFILTAAHCLYGMKEATIVPGQTGIQIPFADETVMIKVTPADTILHPGYDAVDILNDIALIRLPTPLHFSSRVQPIRLPGWTNAYTDLTGYSSTVSGWGAEADDSYAELEDEMRLELRYTTNTIISNDVCHRVYGSIIRSQQICVAGEGGRNPCQGDSGGPLTVVFDGQRLTQVGIVSYGSIMGCQNGVPGVYTRVSSYVEWIVYHTGIVA</sequence>
<dbReference type="SMART" id="SM00020">
    <property type="entry name" value="Tryp_SPc"/>
    <property type="match status" value="1"/>
</dbReference>
<keyword evidence="3" id="KW-0645">Protease</keyword>
<dbReference type="InterPro" id="IPR043504">
    <property type="entry name" value="Peptidase_S1_PA_chymotrypsin"/>
</dbReference>
<comment type="similarity">
    <text evidence="2">Belongs to the peptidase S1 family. CLIP subfamily.</text>
</comment>
<dbReference type="FunFam" id="2.40.10.10:FF:000068">
    <property type="entry name" value="transmembrane protease serine 2"/>
    <property type="match status" value="1"/>
</dbReference>
<proteinExistence type="inferred from homology"/>
<evidence type="ECO:0000256" key="2">
    <source>
        <dbReference type="ARBA" id="ARBA00024195"/>
    </source>
</evidence>
<feature type="chain" id="PRO_5008132594" description="Peptidase S1 domain-containing protein" evidence="4">
    <location>
        <begin position="32"/>
        <end position="336"/>
    </location>
</feature>
<dbReference type="PANTHER" id="PTHR24258">
    <property type="entry name" value="SERINE PROTEASE-RELATED"/>
    <property type="match status" value="1"/>
</dbReference>
<evidence type="ECO:0000313" key="7">
    <source>
        <dbReference type="Proteomes" id="UP000075886"/>
    </source>
</evidence>
<dbReference type="STRING" id="69004.A0A182QDG8"/>
<dbReference type="GO" id="GO:0004252">
    <property type="term" value="F:serine-type endopeptidase activity"/>
    <property type="evidence" value="ECO:0007669"/>
    <property type="project" value="InterPro"/>
</dbReference>
<dbReference type="Pfam" id="PF00089">
    <property type="entry name" value="Trypsin"/>
    <property type="match status" value="1"/>
</dbReference>
<dbReference type="PANTHER" id="PTHR24258:SF136">
    <property type="entry name" value="GH06673P-RELATED"/>
    <property type="match status" value="1"/>
</dbReference>
<dbReference type="PROSITE" id="PS50240">
    <property type="entry name" value="TRYPSIN_DOM"/>
    <property type="match status" value="1"/>
</dbReference>
<dbReference type="VEuPathDB" id="VectorBase:AFAF007970"/>
<dbReference type="PROSITE" id="PS00135">
    <property type="entry name" value="TRYPSIN_SER"/>
    <property type="match status" value="1"/>
</dbReference>
<feature type="domain" description="Peptidase S1" evidence="5">
    <location>
        <begin position="89"/>
        <end position="333"/>
    </location>
</feature>
<dbReference type="InterPro" id="IPR033116">
    <property type="entry name" value="TRYPSIN_SER"/>
</dbReference>
<feature type="signal peptide" evidence="4">
    <location>
        <begin position="1"/>
        <end position="31"/>
    </location>
</feature>
<keyword evidence="7" id="KW-1185">Reference proteome</keyword>
<organism evidence="6 7">
    <name type="scientific">Anopheles farauti</name>
    <dbReference type="NCBI Taxonomy" id="69004"/>
    <lineage>
        <taxon>Eukaryota</taxon>
        <taxon>Metazoa</taxon>
        <taxon>Ecdysozoa</taxon>
        <taxon>Arthropoda</taxon>
        <taxon>Hexapoda</taxon>
        <taxon>Insecta</taxon>
        <taxon>Pterygota</taxon>
        <taxon>Neoptera</taxon>
        <taxon>Endopterygota</taxon>
        <taxon>Diptera</taxon>
        <taxon>Nematocera</taxon>
        <taxon>Culicoidea</taxon>
        <taxon>Culicidae</taxon>
        <taxon>Anophelinae</taxon>
        <taxon>Anopheles</taxon>
    </lineage>
</organism>
<evidence type="ECO:0000313" key="6">
    <source>
        <dbReference type="EnsemblMetazoa" id="AFAF007970-PA"/>
    </source>
</evidence>